<reference evidence="3 4" key="1">
    <citation type="submission" date="2015-04" db="EMBL/GenBank/DDBJ databases">
        <title>Genome sequence of Ceratocystis platani, a major pathogen of plane trees.</title>
        <authorList>
            <person name="Belbahri L."/>
        </authorList>
    </citation>
    <scope>NUCLEOTIDE SEQUENCE [LARGE SCALE GENOMIC DNA]</scope>
    <source>
        <strain evidence="3 4">CFO</strain>
    </source>
</reference>
<evidence type="ECO:0000259" key="2">
    <source>
        <dbReference type="PROSITE" id="PS50031"/>
    </source>
</evidence>
<dbReference type="InterPro" id="IPR000261">
    <property type="entry name" value="EH_dom"/>
</dbReference>
<feature type="region of interest" description="Disordered" evidence="1">
    <location>
        <begin position="244"/>
        <end position="268"/>
    </location>
</feature>
<dbReference type="EMBL" id="LBBL01000039">
    <property type="protein sequence ID" value="KKF96529.1"/>
    <property type="molecule type" value="Genomic_DNA"/>
</dbReference>
<organism evidence="3 4">
    <name type="scientific">Ceratocystis fimbriata f. sp. platani</name>
    <dbReference type="NCBI Taxonomy" id="88771"/>
    <lineage>
        <taxon>Eukaryota</taxon>
        <taxon>Fungi</taxon>
        <taxon>Dikarya</taxon>
        <taxon>Ascomycota</taxon>
        <taxon>Pezizomycotina</taxon>
        <taxon>Sordariomycetes</taxon>
        <taxon>Hypocreomycetidae</taxon>
        <taxon>Microascales</taxon>
        <taxon>Ceratocystidaceae</taxon>
        <taxon>Ceratocystis</taxon>
    </lineage>
</organism>
<dbReference type="PROSITE" id="PS50031">
    <property type="entry name" value="EH"/>
    <property type="match status" value="1"/>
</dbReference>
<dbReference type="OrthoDB" id="10045710at2759"/>
<keyword evidence="4" id="KW-1185">Reference proteome</keyword>
<proteinExistence type="predicted"/>
<dbReference type="Gene3D" id="1.10.238.10">
    <property type="entry name" value="EF-hand"/>
    <property type="match status" value="1"/>
</dbReference>
<dbReference type="Proteomes" id="UP000034841">
    <property type="component" value="Unassembled WGS sequence"/>
</dbReference>
<feature type="compositionally biased region" description="Basic residues" evidence="1">
    <location>
        <begin position="72"/>
        <end position="97"/>
    </location>
</feature>
<sequence length="287" mass="31960">MSLNSLTDAMLASALAAKRLTPSSTGTSSAITQHHPATLGGQAASRQRSPHLLPTLRNDHGPHGSDENNAERRRKKHTLTKIGAKGKHRHHEGSRKRWREEVTERERKRYEALWASNRGAYLVDSVYPVLEPAAIAASIAGSMLPKPPAGMKATAPPRAKGAVDESTPTDSTTEIASDDERDLVANVVVRELWRRSRLPYDELAEVWDLVDRQMRGALNKQEFVVGMWLIDQRLRGRKIPHRVQKSEAKGLEERRGETGESNENKADAFSDIYAHAMETKIKTNTNN</sequence>
<dbReference type="AlphaFoldDB" id="A0A0F8DL13"/>
<feature type="compositionally biased region" description="Polar residues" evidence="1">
    <location>
        <begin position="22"/>
        <end position="32"/>
    </location>
</feature>
<evidence type="ECO:0000313" key="4">
    <source>
        <dbReference type="Proteomes" id="UP000034841"/>
    </source>
</evidence>
<name>A0A0F8DL13_CERFI</name>
<dbReference type="SUPFAM" id="SSF47473">
    <property type="entry name" value="EF-hand"/>
    <property type="match status" value="1"/>
</dbReference>
<evidence type="ECO:0000313" key="3">
    <source>
        <dbReference type="EMBL" id="KKF96529.1"/>
    </source>
</evidence>
<protein>
    <submittedName>
        <fullName evidence="3">Increased rDNA silencing protein 4</fullName>
    </submittedName>
</protein>
<feature type="domain" description="EH" evidence="2">
    <location>
        <begin position="165"/>
        <end position="240"/>
    </location>
</feature>
<feature type="region of interest" description="Disordered" evidence="1">
    <location>
        <begin position="22"/>
        <end position="100"/>
    </location>
</feature>
<feature type="compositionally biased region" description="Basic and acidic residues" evidence="1">
    <location>
        <begin position="57"/>
        <end position="71"/>
    </location>
</feature>
<evidence type="ECO:0000256" key="1">
    <source>
        <dbReference type="SAM" id="MobiDB-lite"/>
    </source>
</evidence>
<dbReference type="SMART" id="SM00027">
    <property type="entry name" value="EH"/>
    <property type="match status" value="1"/>
</dbReference>
<feature type="region of interest" description="Disordered" evidence="1">
    <location>
        <begin position="149"/>
        <end position="178"/>
    </location>
</feature>
<comment type="caution">
    <text evidence="3">The sequence shown here is derived from an EMBL/GenBank/DDBJ whole genome shotgun (WGS) entry which is preliminary data.</text>
</comment>
<accession>A0A0F8DL13</accession>
<dbReference type="CDD" id="cd00052">
    <property type="entry name" value="EH"/>
    <property type="match status" value="1"/>
</dbReference>
<dbReference type="Pfam" id="PF12763">
    <property type="entry name" value="EH"/>
    <property type="match status" value="1"/>
</dbReference>
<feature type="compositionally biased region" description="Polar residues" evidence="1">
    <location>
        <begin position="166"/>
        <end position="175"/>
    </location>
</feature>
<gene>
    <name evidence="3" type="primary">IRS4</name>
    <name evidence="3" type="ORF">CFO_g1110</name>
</gene>
<dbReference type="InterPro" id="IPR011992">
    <property type="entry name" value="EF-hand-dom_pair"/>
</dbReference>